<sequence length="200" mass="20683">MTRARFAVSVLFVIHGVVVGTFATRLPWISGRLGADLVGLGFGLLLASVGSLAGMRFSSAVNRRFRSGPTTAVLNVMWCASLVIPALITDLVWFGAVMFLYGVATALADIAMNAQGVLIEQKAGRSVMSGLHGLWSLGALAGSGVGVLAAGLDARVHFTLVALPLAITSVAVGRDVLDVRTPAESRSARFALPARAVVPG</sequence>
<evidence type="ECO:0000313" key="6">
    <source>
        <dbReference type="EMBL" id="MFC7600153.1"/>
    </source>
</evidence>
<keyword evidence="3 5" id="KW-1133">Transmembrane helix</keyword>
<evidence type="ECO:0000256" key="4">
    <source>
        <dbReference type="ARBA" id="ARBA00023136"/>
    </source>
</evidence>
<dbReference type="PANTHER" id="PTHR23514">
    <property type="entry name" value="BYPASS OF STOP CODON PROTEIN 6"/>
    <property type="match status" value="1"/>
</dbReference>
<reference evidence="7" key="1">
    <citation type="journal article" date="2019" name="Int. J. Syst. Evol. Microbiol.">
        <title>The Global Catalogue of Microorganisms (GCM) 10K type strain sequencing project: providing services to taxonomists for standard genome sequencing and annotation.</title>
        <authorList>
            <consortium name="The Broad Institute Genomics Platform"/>
            <consortium name="The Broad Institute Genome Sequencing Center for Infectious Disease"/>
            <person name="Wu L."/>
            <person name="Ma J."/>
        </authorList>
    </citation>
    <scope>NUCLEOTIDE SEQUENCE [LARGE SCALE GENOMIC DNA]</scope>
    <source>
        <strain evidence="7">JCM 10083</strain>
    </source>
</reference>
<evidence type="ECO:0000313" key="7">
    <source>
        <dbReference type="Proteomes" id="UP001596514"/>
    </source>
</evidence>
<keyword evidence="7" id="KW-1185">Reference proteome</keyword>
<feature type="transmembrane region" description="Helical" evidence="5">
    <location>
        <begin position="93"/>
        <end position="112"/>
    </location>
</feature>
<dbReference type="PANTHER" id="PTHR23514:SF13">
    <property type="entry name" value="INNER MEMBRANE PROTEIN YBJJ"/>
    <property type="match status" value="1"/>
</dbReference>
<accession>A0ABW2SVN9</accession>
<dbReference type="InterPro" id="IPR036259">
    <property type="entry name" value="MFS_trans_sf"/>
</dbReference>
<name>A0ABW2SVN9_9ACTN</name>
<feature type="transmembrane region" description="Helical" evidence="5">
    <location>
        <begin position="158"/>
        <end position="177"/>
    </location>
</feature>
<feature type="transmembrane region" description="Helical" evidence="5">
    <location>
        <begin position="67"/>
        <end position="87"/>
    </location>
</feature>
<gene>
    <name evidence="6" type="ORF">ACFQVD_08535</name>
</gene>
<dbReference type="Proteomes" id="UP001596514">
    <property type="component" value="Unassembled WGS sequence"/>
</dbReference>
<dbReference type="EMBL" id="JBHTEE010000001">
    <property type="protein sequence ID" value="MFC7600153.1"/>
    <property type="molecule type" value="Genomic_DNA"/>
</dbReference>
<comment type="caution">
    <text evidence="6">The sequence shown here is derived from an EMBL/GenBank/DDBJ whole genome shotgun (WGS) entry which is preliminary data.</text>
</comment>
<organism evidence="6 7">
    <name type="scientific">Streptosporangium amethystogenes subsp. fukuiense</name>
    <dbReference type="NCBI Taxonomy" id="698418"/>
    <lineage>
        <taxon>Bacteria</taxon>
        <taxon>Bacillati</taxon>
        <taxon>Actinomycetota</taxon>
        <taxon>Actinomycetes</taxon>
        <taxon>Streptosporangiales</taxon>
        <taxon>Streptosporangiaceae</taxon>
        <taxon>Streptosporangium</taxon>
    </lineage>
</organism>
<feature type="transmembrane region" description="Helical" evidence="5">
    <location>
        <begin position="33"/>
        <end position="55"/>
    </location>
</feature>
<comment type="subcellular location">
    <subcellularLocation>
        <location evidence="1">Membrane</location>
        <topology evidence="1">Multi-pass membrane protein</topology>
    </subcellularLocation>
</comment>
<proteinExistence type="predicted"/>
<dbReference type="SUPFAM" id="SSF103473">
    <property type="entry name" value="MFS general substrate transporter"/>
    <property type="match status" value="1"/>
</dbReference>
<evidence type="ECO:0000256" key="2">
    <source>
        <dbReference type="ARBA" id="ARBA00022692"/>
    </source>
</evidence>
<evidence type="ECO:0000256" key="5">
    <source>
        <dbReference type="SAM" id="Phobius"/>
    </source>
</evidence>
<evidence type="ECO:0000256" key="1">
    <source>
        <dbReference type="ARBA" id="ARBA00004141"/>
    </source>
</evidence>
<feature type="transmembrane region" description="Helical" evidence="5">
    <location>
        <begin position="133"/>
        <end position="152"/>
    </location>
</feature>
<protein>
    <recommendedName>
        <fullName evidence="8">MFS transporter</fullName>
    </recommendedName>
</protein>
<evidence type="ECO:0008006" key="8">
    <source>
        <dbReference type="Google" id="ProtNLM"/>
    </source>
</evidence>
<dbReference type="InterPro" id="IPR051788">
    <property type="entry name" value="MFS_Transporter"/>
</dbReference>
<keyword evidence="4 5" id="KW-0472">Membrane</keyword>
<dbReference type="RefSeq" id="WP_343971326.1">
    <property type="nucleotide sequence ID" value="NZ_BAAAGK010000088.1"/>
</dbReference>
<keyword evidence="2 5" id="KW-0812">Transmembrane</keyword>
<evidence type="ECO:0000256" key="3">
    <source>
        <dbReference type="ARBA" id="ARBA00022989"/>
    </source>
</evidence>